<protein>
    <recommendedName>
        <fullName evidence="5">F5/8 type C domain-containing protein</fullName>
    </recommendedName>
</protein>
<evidence type="ECO:0000313" key="4">
    <source>
        <dbReference type="Proteomes" id="UP001622612"/>
    </source>
</evidence>
<dbReference type="RefSeq" id="WP_405312165.1">
    <property type="nucleotide sequence ID" value="NZ_CP088155.1"/>
</dbReference>
<gene>
    <name evidence="3" type="ORF">LQ356_01795</name>
</gene>
<accession>A0ABZ2TMD6</accession>
<feature type="coiled-coil region" evidence="1">
    <location>
        <begin position="488"/>
        <end position="515"/>
    </location>
</feature>
<feature type="coiled-coil region" evidence="1">
    <location>
        <begin position="902"/>
        <end position="929"/>
    </location>
</feature>
<evidence type="ECO:0000256" key="1">
    <source>
        <dbReference type="SAM" id="Coils"/>
    </source>
</evidence>
<dbReference type="Proteomes" id="UP001622612">
    <property type="component" value="Chromosome"/>
</dbReference>
<dbReference type="SUPFAM" id="SSF49785">
    <property type="entry name" value="Galactose-binding domain-like"/>
    <property type="match status" value="1"/>
</dbReference>
<reference evidence="3" key="1">
    <citation type="submission" date="2021-11" db="EMBL/GenBank/DDBJ databases">
        <title>The first genome sequence of unculturable Mycoplasma faucium obtained by de novo assembly of metagenomic reads.</title>
        <authorList>
            <person name="Sabat A.J."/>
            <person name="Bathoorn E."/>
            <person name="Akkerboom V."/>
            <person name="Friedrich A.W."/>
        </authorList>
    </citation>
    <scope>NUCLEOTIDE SEQUENCE [LARGE SCALE GENOMIC DNA]</scope>
    <source>
        <strain evidence="3">UMCG-MFM1</strain>
    </source>
</reference>
<keyword evidence="2" id="KW-0812">Transmembrane</keyword>
<proteinExistence type="predicted"/>
<feature type="transmembrane region" description="Helical" evidence="2">
    <location>
        <begin position="7"/>
        <end position="29"/>
    </location>
</feature>
<name>A0ABZ2TMD6_9BACT</name>
<dbReference type="EMBL" id="CP088155">
    <property type="protein sequence ID" value="WYM97611.1"/>
    <property type="molecule type" value="Genomic_DNA"/>
</dbReference>
<evidence type="ECO:0008006" key="5">
    <source>
        <dbReference type="Google" id="ProtNLM"/>
    </source>
</evidence>
<organism evidence="3 4">
    <name type="scientific">Metamycoplasma faucium</name>
    <dbReference type="NCBI Taxonomy" id="56142"/>
    <lineage>
        <taxon>Bacteria</taxon>
        <taxon>Bacillati</taxon>
        <taxon>Mycoplasmatota</taxon>
        <taxon>Mycoplasmoidales</taxon>
        <taxon>Metamycoplasmataceae</taxon>
        <taxon>Metamycoplasma</taxon>
    </lineage>
</organism>
<feature type="transmembrane region" description="Helical" evidence="2">
    <location>
        <begin position="1211"/>
        <end position="1234"/>
    </location>
</feature>
<keyword evidence="4" id="KW-1185">Reference proteome</keyword>
<keyword evidence="2" id="KW-1133">Transmembrane helix</keyword>
<keyword evidence="1" id="KW-0175">Coiled coil</keyword>
<dbReference type="Gene3D" id="2.60.120.260">
    <property type="entry name" value="Galactose-binding domain-like"/>
    <property type="match status" value="1"/>
</dbReference>
<keyword evidence="2" id="KW-0472">Membrane</keyword>
<evidence type="ECO:0000313" key="3">
    <source>
        <dbReference type="EMBL" id="WYM97611.1"/>
    </source>
</evidence>
<dbReference type="InterPro" id="IPR008979">
    <property type="entry name" value="Galactose-bd-like_sf"/>
</dbReference>
<evidence type="ECO:0000256" key="2">
    <source>
        <dbReference type="SAM" id="Phobius"/>
    </source>
</evidence>
<sequence>MKKNKKLLLNTLLPIITPIPVLVGSFYLMSGNFNFKKIDNNLVFENLAKQNNVKKVSVSSSLDSNDNNHSPEKAIDNYQGSHWKSKINEINTTNNDNYYELEFKNLYTIRYLKLHFNASNISHYKISLVDNDNNEHDFYEYNGQTLPQGIDHHIYYGKDNEENNGELFRKFNNIKKIRLYFYKFNNYAQISTLEAYENVVQMDLLEKVMQLSEMKNYVEKSSFSEEIKNGLAKYQSELKQALHDGYFQTDMNHYYGSSITKEKYNEIIEKLIEWDNKLIYYHLKLKDIIKSKKDLLSSEEYKKYSSDSITEYKSWLNQISNLKKVTKEQYEKYIGNDLDSINGKEKFYLKENINVLFNFLKLKKDNWNKNNWAYFNNENKTKYDQLLSQELENCKEKISKNESIFEEKSNSIINKIINSLNKVLTNKEEIKNFINSQLNTSNSDWADKDSEKNYKKDLQNILTLLSNQQEEISQDKNLEYHNNIQRKYNNIIKNKDVLLQELNKLINDKDFYTQDTYDKPNIKFKDLKSEIESSSNVSVEKREEYDSNIEMQKNSLLSNQNKILNHINSTLVEHKSKYYQETNFELFKSFIDNINNFATKTFKISRINANKYIFDINEKIKELIPYLYSKILLNKIDTLKKELNKNKWMYTENSYFNYIGNLDSEKIKIEQHPKWFVNKKENANETLHWEEDNLLNSFKNNLIKDYKKILNYYINNPSLSNNIIEESKWYDISTYEIYDQKVNEIISEIRKESHIDENKYNQYLHKFSSIKSILKSHRSVLNQELHNEKNANFDFYTLRSSKEYIDNIEKLQLEYQNVEKIDLKTLQNIRNTINSYKKNLLKRISTELIDYINNKIEKLETKYYSNNSEQKYKASLNELITKIKSNSDQYTKITYEQNIKYINSFENILEKLSDEILEYIEEKSNYSELIYYSEISVNQYKTKLENLKNQIMENWKIIERNNKLEYRRQINNYANSLVSNRNLIDNEIIPNAKNSINKNIYTKNSLKDYLSSIDNIGNKYPYKCTKEDINLINIEIKRSREKLKSYLSLIISEIHEYKNDNYDQYIASNVQDFYKKISKLLNEYNKLDFSKFTNSDYKIEKTKIDALLNELKNSTTYLTKSIEQLTNEISIVEKNEKYPSRLKNKLINKLKTKIIEIKRKSENDFILKDFNEVNTSLKKIKNDIELEYINEKKINEKNSFGLINTKNIYNYSAYSILFGTLSISTIILTAYFLIKKRKKN</sequence>